<accession>A0A6G0XCJ3</accession>
<evidence type="ECO:0000256" key="6">
    <source>
        <dbReference type="ARBA" id="ARBA00047604"/>
    </source>
</evidence>
<evidence type="ECO:0000259" key="9">
    <source>
        <dbReference type="Pfam" id="PF03007"/>
    </source>
</evidence>
<dbReference type="InterPro" id="IPR023213">
    <property type="entry name" value="CAT-like_dom_sf"/>
</dbReference>
<dbReference type="UniPathway" id="UPA00282"/>
<keyword evidence="4" id="KW-0012">Acyltransferase</keyword>
<keyword evidence="3" id="KW-0808">Transferase</keyword>
<dbReference type="Proteomes" id="UP000481153">
    <property type="component" value="Unassembled WGS sequence"/>
</dbReference>
<evidence type="ECO:0000313" key="11">
    <source>
        <dbReference type="EMBL" id="KAF0737920.1"/>
    </source>
</evidence>
<gene>
    <name evidence="11" type="ORF">Ae201684_005916</name>
</gene>
<feature type="transmembrane region" description="Helical" evidence="8">
    <location>
        <begin position="216"/>
        <end position="235"/>
    </location>
</feature>
<dbReference type="GO" id="GO:0019432">
    <property type="term" value="P:triglyceride biosynthetic process"/>
    <property type="evidence" value="ECO:0007669"/>
    <property type="project" value="UniProtKB-UniPathway"/>
</dbReference>
<dbReference type="InterPro" id="IPR045034">
    <property type="entry name" value="O-acyltransferase_WSD1-like"/>
</dbReference>
<evidence type="ECO:0000256" key="1">
    <source>
        <dbReference type="ARBA" id="ARBA00004771"/>
    </source>
</evidence>
<name>A0A6G0XCJ3_9STRA</name>
<dbReference type="GO" id="GO:0005886">
    <property type="term" value="C:plasma membrane"/>
    <property type="evidence" value="ECO:0007669"/>
    <property type="project" value="TreeGrafter"/>
</dbReference>
<organism evidence="11 12">
    <name type="scientific">Aphanomyces euteiches</name>
    <dbReference type="NCBI Taxonomy" id="100861"/>
    <lineage>
        <taxon>Eukaryota</taxon>
        <taxon>Sar</taxon>
        <taxon>Stramenopiles</taxon>
        <taxon>Oomycota</taxon>
        <taxon>Saprolegniomycetes</taxon>
        <taxon>Saprolegniales</taxon>
        <taxon>Verrucalvaceae</taxon>
        <taxon>Aphanomyces</taxon>
    </lineage>
</organism>
<comment type="pathway">
    <text evidence="1">Glycerolipid metabolism; triacylglycerol biosynthesis.</text>
</comment>
<evidence type="ECO:0000256" key="3">
    <source>
        <dbReference type="ARBA" id="ARBA00022679"/>
    </source>
</evidence>
<comment type="similarity">
    <text evidence="5">In the N-terminal section; belongs to the long-chain O-acyltransferase family.</text>
</comment>
<dbReference type="GO" id="GO:0047196">
    <property type="term" value="F:long-chain-alcohol O-fatty-acyltransferase activity"/>
    <property type="evidence" value="ECO:0007669"/>
    <property type="project" value="UniProtKB-EC"/>
</dbReference>
<comment type="caution">
    <text evidence="11">The sequence shown here is derived from an EMBL/GenBank/DDBJ whole genome shotgun (WGS) entry which is preliminary data.</text>
</comment>
<evidence type="ECO:0000313" key="12">
    <source>
        <dbReference type="Proteomes" id="UP000481153"/>
    </source>
</evidence>
<evidence type="ECO:0000256" key="7">
    <source>
        <dbReference type="ARBA" id="ARBA00048109"/>
    </source>
</evidence>
<feature type="domain" description="O-acyltransferase WSD1 C-terminal" evidence="10">
    <location>
        <begin position="325"/>
        <end position="465"/>
    </location>
</feature>
<evidence type="ECO:0000256" key="5">
    <source>
        <dbReference type="ARBA" id="ARBA00024360"/>
    </source>
</evidence>
<protein>
    <submittedName>
        <fullName evidence="11">Uncharacterized protein</fullName>
    </submittedName>
</protein>
<dbReference type="PANTHER" id="PTHR31650:SF1">
    <property type="entry name" value="WAX ESTER SYNTHASE_DIACYLGLYCEROL ACYLTRANSFERASE 4-RELATED"/>
    <property type="match status" value="1"/>
</dbReference>
<dbReference type="InterPro" id="IPR009721">
    <property type="entry name" value="O-acyltransferase_WSD1_C"/>
</dbReference>
<evidence type="ECO:0000259" key="10">
    <source>
        <dbReference type="Pfam" id="PF06974"/>
    </source>
</evidence>
<feature type="transmembrane region" description="Helical" evidence="8">
    <location>
        <begin position="22"/>
        <end position="45"/>
    </location>
</feature>
<reference evidence="11 12" key="1">
    <citation type="submission" date="2019-07" db="EMBL/GenBank/DDBJ databases">
        <title>Genomics analysis of Aphanomyces spp. identifies a new class of oomycete effector associated with host adaptation.</title>
        <authorList>
            <person name="Gaulin E."/>
        </authorList>
    </citation>
    <scope>NUCLEOTIDE SEQUENCE [LARGE SCALE GENOMIC DNA]</scope>
    <source>
        <strain evidence="11 12">ATCC 201684</strain>
    </source>
</reference>
<evidence type="ECO:0000256" key="8">
    <source>
        <dbReference type="SAM" id="Phobius"/>
    </source>
</evidence>
<comment type="catalytic activity">
    <reaction evidence="7">
        <text>an acyl-CoA + a 1,2-diacyl-sn-glycerol = a triacyl-sn-glycerol + CoA</text>
        <dbReference type="Rhea" id="RHEA:10868"/>
        <dbReference type="ChEBI" id="CHEBI:17815"/>
        <dbReference type="ChEBI" id="CHEBI:57287"/>
        <dbReference type="ChEBI" id="CHEBI:58342"/>
        <dbReference type="ChEBI" id="CHEBI:64615"/>
        <dbReference type="EC" id="2.3.1.20"/>
    </reaction>
</comment>
<dbReference type="SUPFAM" id="SSF52777">
    <property type="entry name" value="CoA-dependent acyltransferases"/>
    <property type="match status" value="1"/>
</dbReference>
<feature type="domain" description="O-acyltransferase WSD1-like N-terminal" evidence="9">
    <location>
        <begin position="114"/>
        <end position="199"/>
    </location>
</feature>
<sequence length="472" mass="51905">MDASLAFLDGPTPSALLASSPWTLPMTFIVALSVFWAFLLPLITLKSTLPPQKPKLKRRMTSTGLTTLLTETETNQSILFTMTILDKIITRETFVEHLRPRFDSEFFVRFRSIIVGRSFVLEESFDVDDHVHFHTLAEGETAHSYAESLNNAPLDPSKPLWAVHLVHEDGKTYALWRSHHCLGDGQSMAMFFLKLCDNGHEIEAPGAAAPEAKIPLVTRLVLIAWSIALYLYKVVRTFGIPESTQFFKRPGHTKKHLAYSLNMSVDETKAVGKKLKASINDVMLSSVASALHQLVPESERSSKMFIRAGIPISMRPSSDPFVTTSNAFSSLLIDLPIGDTDGVRRTKKVVAAMRDAKFSLEKDITLLLTKFLSLLPEAVMVPMARLMASRVSVAVTNVRGPPNEFYLAGAKIIHSLGFVPPPPSVNIGIAITSVGNTLGVTAATDKSIDASFLIRAIESEFQVLKATVMADN</sequence>
<dbReference type="EMBL" id="VJMJ01000079">
    <property type="protein sequence ID" value="KAF0737920.1"/>
    <property type="molecule type" value="Genomic_DNA"/>
</dbReference>
<comment type="pathway">
    <text evidence="2">Lipid metabolism.</text>
</comment>
<evidence type="ECO:0000256" key="2">
    <source>
        <dbReference type="ARBA" id="ARBA00005189"/>
    </source>
</evidence>
<dbReference type="Pfam" id="PF06974">
    <property type="entry name" value="WS_DGAT_C"/>
    <property type="match status" value="1"/>
</dbReference>
<dbReference type="Pfam" id="PF03007">
    <property type="entry name" value="WS_DGAT_cat"/>
    <property type="match status" value="1"/>
</dbReference>
<dbReference type="Gene3D" id="3.30.559.10">
    <property type="entry name" value="Chloramphenicol acetyltransferase-like domain"/>
    <property type="match status" value="1"/>
</dbReference>
<keyword evidence="8" id="KW-0812">Transmembrane</keyword>
<evidence type="ECO:0000256" key="4">
    <source>
        <dbReference type="ARBA" id="ARBA00023315"/>
    </source>
</evidence>
<comment type="catalytic activity">
    <reaction evidence="6">
        <text>a long chain fatty alcohol + a fatty acyl-CoA = a long-chain alcohol wax ester + CoA</text>
        <dbReference type="Rhea" id="RHEA:38443"/>
        <dbReference type="ChEBI" id="CHEBI:17135"/>
        <dbReference type="ChEBI" id="CHEBI:57287"/>
        <dbReference type="ChEBI" id="CHEBI:77636"/>
        <dbReference type="ChEBI" id="CHEBI:235323"/>
        <dbReference type="EC" id="2.3.1.75"/>
    </reaction>
</comment>
<dbReference type="VEuPathDB" id="FungiDB:AeMF1_020010"/>
<dbReference type="GO" id="GO:0004144">
    <property type="term" value="F:diacylglycerol O-acyltransferase activity"/>
    <property type="evidence" value="ECO:0007669"/>
    <property type="project" value="UniProtKB-EC"/>
</dbReference>
<keyword evidence="8" id="KW-1133">Transmembrane helix</keyword>
<proteinExistence type="inferred from homology"/>
<keyword evidence="8" id="KW-0472">Membrane</keyword>
<dbReference type="InterPro" id="IPR004255">
    <property type="entry name" value="O-acyltransferase_WSD1_N"/>
</dbReference>
<dbReference type="AlphaFoldDB" id="A0A6G0XCJ3"/>
<keyword evidence="12" id="KW-1185">Reference proteome</keyword>
<dbReference type="PANTHER" id="PTHR31650">
    <property type="entry name" value="O-ACYLTRANSFERASE (WSD1-LIKE) FAMILY PROTEIN"/>
    <property type="match status" value="1"/>
</dbReference>